<dbReference type="PANTHER" id="PTHR47245:SF2">
    <property type="entry name" value="PEPTIDYL-PROLYL CIS-TRANS ISOMERASE HP_0175-RELATED"/>
    <property type="match status" value="1"/>
</dbReference>
<evidence type="ECO:0000313" key="2">
    <source>
        <dbReference type="Proteomes" id="UP000229794"/>
    </source>
</evidence>
<comment type="caution">
    <text evidence="1">The sequence shown here is derived from an EMBL/GenBank/DDBJ whole genome shotgun (WGS) entry which is preliminary data.</text>
</comment>
<proteinExistence type="predicted"/>
<dbReference type="SUPFAM" id="SSF109998">
    <property type="entry name" value="Triger factor/SurA peptide-binding domain-like"/>
    <property type="match status" value="1"/>
</dbReference>
<gene>
    <name evidence="1" type="ORF">COX06_02785</name>
</gene>
<dbReference type="Proteomes" id="UP000229794">
    <property type="component" value="Unassembled WGS sequence"/>
</dbReference>
<protein>
    <recommendedName>
        <fullName evidence="3">Peptidylprolyl isomerase</fullName>
    </recommendedName>
</protein>
<dbReference type="Pfam" id="PF13624">
    <property type="entry name" value="SurA_N_3"/>
    <property type="match status" value="1"/>
</dbReference>
<dbReference type="InterPro" id="IPR050245">
    <property type="entry name" value="PrsA_foldase"/>
</dbReference>
<dbReference type="EMBL" id="PCST01000037">
    <property type="protein sequence ID" value="PIP55504.1"/>
    <property type="molecule type" value="Genomic_DNA"/>
</dbReference>
<dbReference type="InterPro" id="IPR027304">
    <property type="entry name" value="Trigger_fact/SurA_dom_sf"/>
</dbReference>
<sequence>MKKILIAIIVILVAGIGIWYVTSMDKNNNDSSGPVAVVNGDEISRAEFEEAENQFAAQQGTSTDSLDKETREQIKTNIIDSLISQKLLNQAVESSEIVIESEQIDAQMEIFRSQFENDEMFQEALRTQSLTEESLRSKVTIELTTEAYFNEKLNLSSVTVSEDEINTAYEEISATQEVPALEEVREEVRQFVLGQKKRELIFAHIAELRSAADIEILI</sequence>
<dbReference type="PANTHER" id="PTHR47245">
    <property type="entry name" value="PEPTIDYLPROLYL ISOMERASE"/>
    <property type="match status" value="1"/>
</dbReference>
<evidence type="ECO:0000313" key="1">
    <source>
        <dbReference type="EMBL" id="PIP55504.1"/>
    </source>
</evidence>
<reference evidence="1 2" key="1">
    <citation type="submission" date="2017-09" db="EMBL/GenBank/DDBJ databases">
        <title>Depth-based differentiation of microbial function through sediment-hosted aquifers and enrichment of novel symbionts in the deep terrestrial subsurface.</title>
        <authorList>
            <person name="Probst A.J."/>
            <person name="Ladd B."/>
            <person name="Jarett J.K."/>
            <person name="Geller-Mcgrath D.E."/>
            <person name="Sieber C.M."/>
            <person name="Emerson J.B."/>
            <person name="Anantharaman K."/>
            <person name="Thomas B.C."/>
            <person name="Malmstrom R."/>
            <person name="Stieglmeier M."/>
            <person name="Klingl A."/>
            <person name="Woyke T."/>
            <person name="Ryan C.M."/>
            <person name="Banfield J.F."/>
        </authorList>
    </citation>
    <scope>NUCLEOTIDE SEQUENCE [LARGE SCALE GENOMIC DNA]</scope>
    <source>
        <strain evidence="1">CG22_combo_CG10-13_8_21_14_all_42_17</strain>
    </source>
</reference>
<dbReference type="Gene3D" id="1.10.4030.10">
    <property type="entry name" value="Porin chaperone SurA, peptide-binding domain"/>
    <property type="match status" value="1"/>
</dbReference>
<dbReference type="AlphaFoldDB" id="A0A2H0BD00"/>
<evidence type="ECO:0008006" key="3">
    <source>
        <dbReference type="Google" id="ProtNLM"/>
    </source>
</evidence>
<accession>A0A2H0BD00</accession>
<organism evidence="1 2">
    <name type="scientific">Candidatus Zambryskibacteria bacterium CG22_combo_CG10-13_8_21_14_all_42_17</name>
    <dbReference type="NCBI Taxonomy" id="1975118"/>
    <lineage>
        <taxon>Bacteria</taxon>
        <taxon>Candidatus Zambryskiibacteriota</taxon>
    </lineage>
</organism>
<name>A0A2H0BD00_9BACT</name>